<evidence type="ECO:0000313" key="1">
    <source>
        <dbReference type="EMBL" id="GLI02467.1"/>
    </source>
</evidence>
<dbReference type="PANTHER" id="PTHR47756:SF2">
    <property type="entry name" value="BLL6612 PROTEIN"/>
    <property type="match status" value="1"/>
</dbReference>
<accession>A0ABQ5R8K2</accession>
<evidence type="ECO:0000313" key="2">
    <source>
        <dbReference type="Proteomes" id="UP001144280"/>
    </source>
</evidence>
<gene>
    <name evidence="1" type="ORF">Pa4123_77450</name>
</gene>
<name>A0ABQ5R8K2_9ACTN</name>
<dbReference type="Proteomes" id="UP001144280">
    <property type="component" value="Unassembled WGS sequence"/>
</dbReference>
<organism evidence="1 2">
    <name type="scientific">Phytohabitans aurantiacus</name>
    <dbReference type="NCBI Taxonomy" id="3016789"/>
    <lineage>
        <taxon>Bacteria</taxon>
        <taxon>Bacillati</taxon>
        <taxon>Actinomycetota</taxon>
        <taxon>Actinomycetes</taxon>
        <taxon>Micromonosporales</taxon>
        <taxon>Micromonosporaceae</taxon>
    </lineage>
</organism>
<dbReference type="PANTHER" id="PTHR47756">
    <property type="entry name" value="BLL6612 PROTEIN-RELATED"/>
    <property type="match status" value="1"/>
</dbReference>
<sequence>MPLAEQDRSLWQHDLIKEGVDLLEQTLPRGHVGRFQPQAAIGAVNAEAATCKQTDRLAPDQPAL</sequence>
<dbReference type="EMBL" id="BSDI01000062">
    <property type="protein sequence ID" value="GLI02467.1"/>
    <property type="molecule type" value="Genomic_DNA"/>
</dbReference>
<protein>
    <submittedName>
        <fullName evidence="1">Uncharacterized protein</fullName>
    </submittedName>
</protein>
<comment type="caution">
    <text evidence="1">The sequence shown here is derived from an EMBL/GenBank/DDBJ whole genome shotgun (WGS) entry which is preliminary data.</text>
</comment>
<keyword evidence="2" id="KW-1185">Reference proteome</keyword>
<proteinExistence type="predicted"/>
<reference evidence="1" key="1">
    <citation type="submission" date="2022-12" db="EMBL/GenBank/DDBJ databases">
        <title>New Phytohabitans aurantiacus sp. RD004123 nov., an actinomycete isolated from soil.</title>
        <authorList>
            <person name="Triningsih D.W."/>
            <person name="Harunari E."/>
            <person name="Igarashi Y."/>
        </authorList>
    </citation>
    <scope>NUCLEOTIDE SEQUENCE</scope>
    <source>
        <strain evidence="1">RD004123</strain>
    </source>
</reference>
<dbReference type="RefSeq" id="WP_309299576.1">
    <property type="nucleotide sequence ID" value="NZ_BSDI01000062.1"/>
</dbReference>